<sequence length="511" mass="55985">MPTVRAGDEGCTEACLRMGLEAWVVGSGEWQKQLDDARAEQQLQEKEAAWEQGIKWLANIVEQSAQDEGLCIANPLRPRPRPRIISKTADPSVASGGPIDGTNPDGSRIQGVEEVGPVIKEDAEVDTGVGDEENLTHTVLESTKDGFAGVGPVKDWANKLASVKPLHSLLPQDSSPQVRTISGGTGNSTRIKGPRVTPASSTRPPTPISALTSESQHWNLYIDGHNQVESKEAHRHRFSTEHVATSSLWCVDLFYLDLVVLRLKLWSQCITSVISGSELDNPEFSAPQLHAWKDHGVVKTTDYYDDVLSNDDADGGSVLADARSSQPNVPSSKRAKTHRNTFRTQRLGSGVNNKYINSDLPAGSTNNNLWCRIFISTLAHCAAGNKDPWVIPEGKFKATLQEIWDAVYKDSIEHTVVSGGPVYQLAKQAVTIITAFFANDAEFNNSDQQAEFAVAMVKKNCILFSQNRGLDIKAWSGLWSAPFVLQTFAHYFNFTQGYIEVTALDTEQMSP</sequence>
<feature type="region of interest" description="Disordered" evidence="1">
    <location>
        <begin position="81"/>
        <end position="111"/>
    </location>
</feature>
<evidence type="ECO:0000256" key="1">
    <source>
        <dbReference type="SAM" id="MobiDB-lite"/>
    </source>
</evidence>
<feature type="region of interest" description="Disordered" evidence="1">
    <location>
        <begin position="171"/>
        <end position="206"/>
    </location>
</feature>
<evidence type="ECO:0000313" key="3">
    <source>
        <dbReference type="Proteomes" id="UP000053989"/>
    </source>
</evidence>
<name>A0A0C2ZEP6_9AGAM</name>
<dbReference type="AlphaFoldDB" id="A0A0C2ZEP6"/>
<reference evidence="3" key="2">
    <citation type="submission" date="2015-01" db="EMBL/GenBank/DDBJ databases">
        <title>Evolutionary Origins and Diversification of the Mycorrhizal Mutualists.</title>
        <authorList>
            <consortium name="DOE Joint Genome Institute"/>
            <consortium name="Mycorrhizal Genomics Consortium"/>
            <person name="Kohler A."/>
            <person name="Kuo A."/>
            <person name="Nagy L.G."/>
            <person name="Floudas D."/>
            <person name="Copeland A."/>
            <person name="Barry K.W."/>
            <person name="Cichocki N."/>
            <person name="Veneault-Fourrey C."/>
            <person name="LaButti K."/>
            <person name="Lindquist E.A."/>
            <person name="Lipzen A."/>
            <person name="Lundell T."/>
            <person name="Morin E."/>
            <person name="Murat C."/>
            <person name="Riley R."/>
            <person name="Ohm R."/>
            <person name="Sun H."/>
            <person name="Tunlid A."/>
            <person name="Henrissat B."/>
            <person name="Grigoriev I.V."/>
            <person name="Hibbett D.S."/>
            <person name="Martin F."/>
        </authorList>
    </citation>
    <scope>NUCLEOTIDE SEQUENCE [LARGE SCALE GENOMIC DNA]</scope>
    <source>
        <strain evidence="3">Foug A</strain>
    </source>
</reference>
<dbReference type="InParanoid" id="A0A0C2ZEP6"/>
<proteinExistence type="predicted"/>
<organism evidence="2 3">
    <name type="scientific">Scleroderma citrinum Foug A</name>
    <dbReference type="NCBI Taxonomy" id="1036808"/>
    <lineage>
        <taxon>Eukaryota</taxon>
        <taxon>Fungi</taxon>
        <taxon>Dikarya</taxon>
        <taxon>Basidiomycota</taxon>
        <taxon>Agaricomycotina</taxon>
        <taxon>Agaricomycetes</taxon>
        <taxon>Agaricomycetidae</taxon>
        <taxon>Boletales</taxon>
        <taxon>Sclerodermatineae</taxon>
        <taxon>Sclerodermataceae</taxon>
        <taxon>Scleroderma</taxon>
    </lineage>
</organism>
<keyword evidence="3" id="KW-1185">Reference proteome</keyword>
<accession>A0A0C2ZEP6</accession>
<protein>
    <submittedName>
        <fullName evidence="2">Uncharacterized protein</fullName>
    </submittedName>
</protein>
<feature type="compositionally biased region" description="Polar residues" evidence="1">
    <location>
        <begin position="171"/>
        <end position="190"/>
    </location>
</feature>
<dbReference type="HOGENOM" id="CLU_032278_3_0_1"/>
<dbReference type="EMBL" id="KN822260">
    <property type="protein sequence ID" value="KIM51407.1"/>
    <property type="molecule type" value="Genomic_DNA"/>
</dbReference>
<dbReference type="OrthoDB" id="3181351at2759"/>
<gene>
    <name evidence="2" type="ORF">SCLCIDRAFT_18408</name>
</gene>
<evidence type="ECO:0000313" key="2">
    <source>
        <dbReference type="EMBL" id="KIM51407.1"/>
    </source>
</evidence>
<reference evidence="2 3" key="1">
    <citation type="submission" date="2014-04" db="EMBL/GenBank/DDBJ databases">
        <authorList>
            <consortium name="DOE Joint Genome Institute"/>
            <person name="Kuo A."/>
            <person name="Kohler A."/>
            <person name="Nagy L.G."/>
            <person name="Floudas D."/>
            <person name="Copeland A."/>
            <person name="Barry K.W."/>
            <person name="Cichocki N."/>
            <person name="Veneault-Fourrey C."/>
            <person name="LaButti K."/>
            <person name="Lindquist E.A."/>
            <person name="Lipzen A."/>
            <person name="Lundell T."/>
            <person name="Morin E."/>
            <person name="Murat C."/>
            <person name="Sun H."/>
            <person name="Tunlid A."/>
            <person name="Henrissat B."/>
            <person name="Grigoriev I.V."/>
            <person name="Hibbett D.S."/>
            <person name="Martin F."/>
            <person name="Nordberg H.P."/>
            <person name="Cantor M.N."/>
            <person name="Hua S.X."/>
        </authorList>
    </citation>
    <scope>NUCLEOTIDE SEQUENCE [LARGE SCALE GENOMIC DNA]</scope>
    <source>
        <strain evidence="2 3">Foug A</strain>
    </source>
</reference>
<dbReference type="Proteomes" id="UP000053989">
    <property type="component" value="Unassembled WGS sequence"/>
</dbReference>